<dbReference type="Bgee" id="ENSLACG00000014449">
    <property type="expression patterns" value="Expressed in post-anal tail muscle and 6 other cell types or tissues"/>
</dbReference>
<dbReference type="EMBL" id="AFYH01096159">
    <property type="status" value="NOT_ANNOTATED_CDS"/>
    <property type="molecule type" value="Genomic_DNA"/>
</dbReference>
<sequence>MGRSRSRSPRWKRRSKSPAYRRSPEHYRPRPPYDHHDDDFRGFRKDARRPEPWRGKAGKIQGRNISRTFPHGNMHPKNFEHRLPLPEVKRMPLENFHRPTPQRKHHSPERGEGSRRKPNFPRRVEGGSYREHEWHPNKISKPLPHNKKQECSTQEEPKADRGMKLGKSFHRPPPVFTKYQEKHHIEDDLGQRRLPKEKHSQSPKRSSEEFLGRSSYQHRYPEGPDFRKFGHSAERAREMEKHDGRESARDSKWKLHHPLPSCYKEEEHREHARQSVERRYFEGSSAAKIAFEYDHKHPRRISPEGRLHFTDGKAESCSSKVEAPVSHLAASHNKATSCFTSGMMRPAREGQWETSPKYNASVKYIASPNICKNDVDLRLLHMEQKGRVGKEKDFRSNVDSFQNHHEQNHRRMSLKTSNVSPKPETLTIKVDLKKAMDNYRPTSSHGAERQLSQYLVAVSRKQDDFHPVFEHMGSNAHPVEHTPKVEFTQEIITLVHQVKDTYFKSPDLTLHERFSNLQEVQPTNSKGARANSGPEIHRRIDMSLADLQSKRLQNWGSVQTTMKLIEDPNDLRHDIERRRKRRLQDQEIREFNEEDIPQSRFSNESYFKITNYYVDRFQKPNRFIQKPGRFIRKPFM</sequence>
<feature type="region of interest" description="Disordered" evidence="2">
    <location>
        <begin position="1"/>
        <end position="228"/>
    </location>
</feature>
<dbReference type="EMBL" id="AFYH01096164">
    <property type="status" value="NOT_ANNOTATED_CDS"/>
    <property type="molecule type" value="Genomic_DNA"/>
</dbReference>
<dbReference type="GO" id="GO:0003677">
    <property type="term" value="F:DNA binding"/>
    <property type="evidence" value="ECO:0007669"/>
    <property type="project" value="TreeGrafter"/>
</dbReference>
<feature type="compositionally biased region" description="Basic and acidic residues" evidence="2">
    <location>
        <begin position="179"/>
        <end position="191"/>
    </location>
</feature>
<dbReference type="GO" id="GO:0016592">
    <property type="term" value="C:mediator complex"/>
    <property type="evidence" value="ECO:0007669"/>
    <property type="project" value="TreeGrafter"/>
</dbReference>
<feature type="compositionally biased region" description="Basic and acidic residues" evidence="2">
    <location>
        <begin position="197"/>
        <end position="211"/>
    </location>
</feature>
<feature type="region of interest" description="Disordered" evidence="2">
    <location>
        <begin position="402"/>
        <end position="422"/>
    </location>
</feature>
<evidence type="ECO:0000256" key="1">
    <source>
        <dbReference type="ARBA" id="ARBA00006481"/>
    </source>
</evidence>
<proteinExistence type="inferred from homology"/>
<dbReference type="EMBL" id="AFYH01096163">
    <property type="status" value="NOT_ANNOTATED_CDS"/>
    <property type="molecule type" value="Genomic_DNA"/>
</dbReference>
<dbReference type="GeneTree" id="ENSGT00950000183163"/>
<dbReference type="Ensembl" id="ENSLACT00000016515.1">
    <property type="protein sequence ID" value="ENSLACP00000016401.1"/>
    <property type="gene ID" value="ENSLACG00000014449.1"/>
</dbReference>
<comment type="similarity">
    <text evidence="1">Belongs to the BCLAF1/THRAP3 family.</text>
</comment>
<dbReference type="Pfam" id="PF15440">
    <property type="entry name" value="THRAP3_BCLAF1"/>
    <property type="match status" value="1"/>
</dbReference>
<dbReference type="GO" id="GO:0003712">
    <property type="term" value="F:transcription coregulator activity"/>
    <property type="evidence" value="ECO:0007669"/>
    <property type="project" value="TreeGrafter"/>
</dbReference>
<dbReference type="EMBL" id="AFYH01096160">
    <property type="status" value="NOT_ANNOTATED_CDS"/>
    <property type="molecule type" value="Genomic_DNA"/>
</dbReference>
<accession>H3B3D0</accession>
<dbReference type="EMBL" id="AFYH01096162">
    <property type="status" value="NOT_ANNOTATED_CDS"/>
    <property type="molecule type" value="Genomic_DNA"/>
</dbReference>
<feature type="compositionally biased region" description="Basic residues" evidence="2">
    <location>
        <begin position="1"/>
        <end position="16"/>
    </location>
</feature>
<organism evidence="3 4">
    <name type="scientific">Latimeria chalumnae</name>
    <name type="common">Coelacanth</name>
    <dbReference type="NCBI Taxonomy" id="7897"/>
    <lineage>
        <taxon>Eukaryota</taxon>
        <taxon>Metazoa</taxon>
        <taxon>Chordata</taxon>
        <taxon>Craniata</taxon>
        <taxon>Vertebrata</taxon>
        <taxon>Euteleostomi</taxon>
        <taxon>Coelacanthiformes</taxon>
        <taxon>Coelacanthidae</taxon>
        <taxon>Latimeria</taxon>
    </lineage>
</organism>
<feature type="compositionally biased region" description="Basic and acidic residues" evidence="2">
    <location>
        <begin position="77"/>
        <end position="97"/>
    </location>
</feature>
<dbReference type="PANTHER" id="PTHR15268">
    <property type="entry name" value="THRAP3/BCLAF1"/>
    <property type="match status" value="1"/>
</dbReference>
<keyword evidence="4" id="KW-1185">Reference proteome</keyword>
<dbReference type="HOGENOM" id="CLU_024256_0_0_1"/>
<name>H3B3D0_LATCH</name>
<dbReference type="EMBL" id="AFYH01096165">
    <property type="status" value="NOT_ANNOTATED_CDS"/>
    <property type="molecule type" value="Genomic_DNA"/>
</dbReference>
<dbReference type="AlphaFoldDB" id="H3B3D0"/>
<dbReference type="InterPro" id="IPR029199">
    <property type="entry name" value="THRAP3_BCLAF1"/>
</dbReference>
<protein>
    <submittedName>
        <fullName evidence="3">BCLAF1 and THRAP3 family member 3</fullName>
    </submittedName>
</protein>
<reference evidence="3" key="3">
    <citation type="submission" date="2025-09" db="UniProtKB">
        <authorList>
            <consortium name="Ensembl"/>
        </authorList>
    </citation>
    <scope>IDENTIFICATION</scope>
</reference>
<evidence type="ECO:0000313" key="3">
    <source>
        <dbReference type="Ensembl" id="ENSLACP00000016401.1"/>
    </source>
</evidence>
<evidence type="ECO:0000256" key="2">
    <source>
        <dbReference type="SAM" id="MobiDB-lite"/>
    </source>
</evidence>
<dbReference type="GO" id="GO:0045944">
    <property type="term" value="P:positive regulation of transcription by RNA polymerase II"/>
    <property type="evidence" value="ECO:0007669"/>
    <property type="project" value="TreeGrafter"/>
</dbReference>
<reference evidence="4" key="1">
    <citation type="submission" date="2011-08" db="EMBL/GenBank/DDBJ databases">
        <title>The draft genome of Latimeria chalumnae.</title>
        <authorList>
            <person name="Di Palma F."/>
            <person name="Alfoldi J."/>
            <person name="Johnson J."/>
            <person name="Berlin A."/>
            <person name="Gnerre S."/>
            <person name="Jaffe D."/>
            <person name="MacCallum I."/>
            <person name="Young S."/>
            <person name="Walker B.J."/>
            <person name="Lander E."/>
            <person name="Lindblad-Toh K."/>
        </authorList>
    </citation>
    <scope>NUCLEOTIDE SEQUENCE [LARGE SCALE GENOMIC DNA]</scope>
    <source>
        <strain evidence="4">Wild caught</strain>
    </source>
</reference>
<evidence type="ECO:0000313" key="4">
    <source>
        <dbReference type="Proteomes" id="UP000008672"/>
    </source>
</evidence>
<feature type="compositionally biased region" description="Basic and acidic residues" evidence="2">
    <location>
        <begin position="219"/>
        <end position="228"/>
    </location>
</feature>
<gene>
    <name evidence="3" type="primary">BCLAF3</name>
</gene>
<feature type="compositionally biased region" description="Basic and acidic residues" evidence="2">
    <location>
        <begin position="22"/>
        <end position="54"/>
    </location>
</feature>
<reference evidence="3" key="2">
    <citation type="submission" date="2025-08" db="UniProtKB">
        <authorList>
            <consortium name="Ensembl"/>
        </authorList>
    </citation>
    <scope>IDENTIFICATION</scope>
</reference>
<feature type="compositionally biased region" description="Basic and acidic residues" evidence="2">
    <location>
        <begin position="122"/>
        <end position="136"/>
    </location>
</feature>
<dbReference type="EMBL" id="AFYH01096158">
    <property type="status" value="NOT_ANNOTATED_CDS"/>
    <property type="molecule type" value="Genomic_DNA"/>
</dbReference>
<dbReference type="Proteomes" id="UP000008672">
    <property type="component" value="Unassembled WGS sequence"/>
</dbReference>
<dbReference type="EMBL" id="AFYH01096161">
    <property type="status" value="NOT_ANNOTATED_CDS"/>
    <property type="molecule type" value="Genomic_DNA"/>
</dbReference>
<feature type="compositionally biased region" description="Basic and acidic residues" evidence="2">
    <location>
        <begin position="147"/>
        <end position="163"/>
    </location>
</feature>
<dbReference type="PANTHER" id="PTHR15268:SF17">
    <property type="entry name" value="BCLAF1 AND THRAP3 FAMILY MEMBER 3"/>
    <property type="match status" value="1"/>
</dbReference>